<feature type="chain" id="PRO_5016821743" evidence="1">
    <location>
        <begin position="19"/>
        <end position="157"/>
    </location>
</feature>
<evidence type="ECO:0000313" key="4">
    <source>
        <dbReference type="Proteomes" id="UP000254263"/>
    </source>
</evidence>
<accession>A0A379DK22</accession>
<dbReference type="Proteomes" id="UP000254263">
    <property type="component" value="Unassembled WGS sequence"/>
</dbReference>
<evidence type="ECO:0000256" key="1">
    <source>
        <dbReference type="SAM" id="SignalP"/>
    </source>
</evidence>
<evidence type="ECO:0000313" key="3">
    <source>
        <dbReference type="EMBL" id="SUB78512.1"/>
    </source>
</evidence>
<dbReference type="Pfam" id="PF05036">
    <property type="entry name" value="SPOR"/>
    <property type="match status" value="1"/>
</dbReference>
<feature type="signal peptide" evidence="1">
    <location>
        <begin position="1"/>
        <end position="18"/>
    </location>
</feature>
<evidence type="ECO:0000259" key="2">
    <source>
        <dbReference type="PROSITE" id="PS51724"/>
    </source>
</evidence>
<dbReference type="EMBL" id="UGTI01000001">
    <property type="protein sequence ID" value="SUB78512.1"/>
    <property type="molecule type" value="Genomic_DNA"/>
</dbReference>
<name>A0A379DK22_9PORP</name>
<reference evidence="3 4" key="1">
    <citation type="submission" date="2018-06" db="EMBL/GenBank/DDBJ databases">
        <authorList>
            <consortium name="Pathogen Informatics"/>
            <person name="Doyle S."/>
        </authorList>
    </citation>
    <scope>NUCLEOTIDE SEQUENCE [LARGE SCALE GENOMIC DNA]</scope>
    <source>
        <strain evidence="3 4">NCTC13100</strain>
    </source>
</reference>
<dbReference type="InterPro" id="IPR007730">
    <property type="entry name" value="SPOR-like_dom"/>
</dbReference>
<protein>
    <submittedName>
        <fullName evidence="3">Uncharacterized protein conserved in bacteria</fullName>
    </submittedName>
</protein>
<dbReference type="PROSITE" id="PS51257">
    <property type="entry name" value="PROKAR_LIPOPROTEIN"/>
    <property type="match status" value="1"/>
</dbReference>
<dbReference type="SUPFAM" id="SSF110997">
    <property type="entry name" value="Sporulation related repeat"/>
    <property type="match status" value="1"/>
</dbReference>
<dbReference type="GO" id="GO:0042834">
    <property type="term" value="F:peptidoglycan binding"/>
    <property type="evidence" value="ECO:0007669"/>
    <property type="project" value="InterPro"/>
</dbReference>
<dbReference type="RefSeq" id="WP_018360868.1">
    <property type="nucleotide sequence ID" value="NZ_UGTI01000001.1"/>
</dbReference>
<sequence length="157" mass="17351">MKKMVMAVAALGMLLTVASCSPKKSAYRQAYEQAKQREIAADDNSVVKEETPMVSEPSANISIRKERLQTVEGENEANLRQYSVVVGSFQNEANAKALKTRMTADGYNCILAKNEFGMVRVIVASFNSYNEAAGSRDAIKARYAPEFSDAWLLERSL</sequence>
<gene>
    <name evidence="3" type="ORF">NCTC13100_01690</name>
</gene>
<dbReference type="InterPro" id="IPR036680">
    <property type="entry name" value="SPOR-like_sf"/>
</dbReference>
<organism evidence="3 4">
    <name type="scientific">Porphyromonas macacae</name>
    <dbReference type="NCBI Taxonomy" id="28115"/>
    <lineage>
        <taxon>Bacteria</taxon>
        <taxon>Pseudomonadati</taxon>
        <taxon>Bacteroidota</taxon>
        <taxon>Bacteroidia</taxon>
        <taxon>Bacteroidales</taxon>
        <taxon>Porphyromonadaceae</taxon>
        <taxon>Porphyromonas</taxon>
    </lineage>
</organism>
<dbReference type="AlphaFoldDB" id="A0A379DK22"/>
<dbReference type="PROSITE" id="PS51724">
    <property type="entry name" value="SPOR"/>
    <property type="match status" value="1"/>
</dbReference>
<dbReference type="Gene3D" id="3.30.70.1070">
    <property type="entry name" value="Sporulation related repeat"/>
    <property type="match status" value="1"/>
</dbReference>
<keyword evidence="1" id="KW-0732">Signal</keyword>
<feature type="domain" description="SPOR" evidence="2">
    <location>
        <begin position="76"/>
        <end position="154"/>
    </location>
</feature>
<proteinExistence type="predicted"/>